<dbReference type="CDD" id="cd15158">
    <property type="entry name" value="7tmA_CysLTR1"/>
    <property type="match status" value="1"/>
</dbReference>
<protein>
    <recommendedName>
        <fullName evidence="2">Cysteinyl leukotriene receptor 1</fullName>
    </recommendedName>
</protein>
<feature type="transmembrane region" description="Helical" evidence="14">
    <location>
        <begin position="351"/>
        <end position="377"/>
    </location>
</feature>
<dbReference type="Proteomes" id="UP000287033">
    <property type="component" value="Unassembled WGS sequence"/>
</dbReference>
<feature type="transmembrane region" description="Helical" evidence="14">
    <location>
        <begin position="311"/>
        <end position="331"/>
    </location>
</feature>
<dbReference type="InterPro" id="IPR004071">
    <property type="entry name" value="Cyst_leuk_rcpt"/>
</dbReference>
<keyword evidence="17" id="KW-1185">Reference proteome</keyword>
<feature type="region of interest" description="Disordered" evidence="13">
    <location>
        <begin position="396"/>
        <end position="433"/>
    </location>
</feature>
<feature type="transmembrane region" description="Helical" evidence="14">
    <location>
        <begin position="182"/>
        <end position="205"/>
    </location>
</feature>
<dbReference type="Pfam" id="PF00001">
    <property type="entry name" value="7tm_1"/>
    <property type="match status" value="1"/>
</dbReference>
<dbReference type="InterPro" id="IPR013310">
    <property type="entry name" value="CLT1_recept"/>
</dbReference>
<feature type="transmembrane region" description="Helical" evidence="14">
    <location>
        <begin position="217"/>
        <end position="237"/>
    </location>
</feature>
<dbReference type="PROSITE" id="PS00237">
    <property type="entry name" value="G_PROTEIN_RECEP_F1_1"/>
    <property type="match status" value="1"/>
</dbReference>
<dbReference type="GO" id="GO:0004974">
    <property type="term" value="F:leukotriene receptor activity"/>
    <property type="evidence" value="ECO:0007669"/>
    <property type="project" value="InterPro"/>
</dbReference>
<evidence type="ECO:0000256" key="4">
    <source>
        <dbReference type="ARBA" id="ARBA00022692"/>
    </source>
</evidence>
<dbReference type="OrthoDB" id="9990906at2759"/>
<dbReference type="InterPro" id="IPR000276">
    <property type="entry name" value="GPCR_Rhodpsn"/>
</dbReference>
<dbReference type="PRINTS" id="PR01533">
    <property type="entry name" value="CYSLTRECPTR"/>
</dbReference>
<evidence type="ECO:0000256" key="12">
    <source>
        <dbReference type="RuleBase" id="RU000688"/>
    </source>
</evidence>
<dbReference type="AlphaFoldDB" id="A0A401T1H1"/>
<dbReference type="SUPFAM" id="SSF81321">
    <property type="entry name" value="Family A G protein-coupled receptor-like"/>
    <property type="match status" value="1"/>
</dbReference>
<keyword evidence="4 12" id="KW-0812">Transmembrane</keyword>
<evidence type="ECO:0000313" key="17">
    <source>
        <dbReference type="Proteomes" id="UP000287033"/>
    </source>
</evidence>
<accession>A0A401T1H1</accession>
<evidence type="ECO:0000313" key="16">
    <source>
        <dbReference type="EMBL" id="GCC36480.1"/>
    </source>
</evidence>
<evidence type="ECO:0000256" key="3">
    <source>
        <dbReference type="ARBA" id="ARBA00022475"/>
    </source>
</evidence>
<comment type="caution">
    <text evidence="16">The sequence shown here is derived from an EMBL/GenBank/DDBJ whole genome shotgun (WGS) entry which is preliminary data.</text>
</comment>
<evidence type="ECO:0000256" key="13">
    <source>
        <dbReference type="SAM" id="MobiDB-lite"/>
    </source>
</evidence>
<evidence type="ECO:0000256" key="10">
    <source>
        <dbReference type="ARBA" id="ARBA00023180"/>
    </source>
</evidence>
<reference evidence="16 17" key="1">
    <citation type="journal article" date="2018" name="Nat. Ecol. Evol.">
        <title>Shark genomes provide insights into elasmobranch evolution and the origin of vertebrates.</title>
        <authorList>
            <person name="Hara Y"/>
            <person name="Yamaguchi K"/>
            <person name="Onimaru K"/>
            <person name="Kadota M"/>
            <person name="Koyanagi M"/>
            <person name="Keeley SD"/>
            <person name="Tatsumi K"/>
            <person name="Tanaka K"/>
            <person name="Motone F"/>
            <person name="Kageyama Y"/>
            <person name="Nozu R"/>
            <person name="Adachi N"/>
            <person name="Nishimura O"/>
            <person name="Nakagawa R"/>
            <person name="Tanegashima C"/>
            <person name="Kiyatake I"/>
            <person name="Matsumoto R"/>
            <person name="Murakumo K"/>
            <person name="Nishida K"/>
            <person name="Terakita A"/>
            <person name="Kuratani S"/>
            <person name="Sato K"/>
            <person name="Hyodo S Kuraku.S."/>
        </authorList>
    </citation>
    <scope>NUCLEOTIDE SEQUENCE [LARGE SCALE GENOMIC DNA]</scope>
</reference>
<feature type="transmembrane region" description="Helical" evidence="14">
    <location>
        <begin position="266"/>
        <end position="290"/>
    </location>
</feature>
<gene>
    <name evidence="16" type="ORF">chiPu_0014974</name>
</gene>
<keyword evidence="6 12" id="KW-0297">G-protein coupled receptor</keyword>
<evidence type="ECO:0000256" key="9">
    <source>
        <dbReference type="ARBA" id="ARBA00023170"/>
    </source>
</evidence>
<dbReference type="PANTHER" id="PTHR24231:SF45">
    <property type="entry name" value="CYSTEINYL LEUKOTRIENE RECEPTOR 1"/>
    <property type="match status" value="1"/>
</dbReference>
<keyword evidence="8" id="KW-1015">Disulfide bond</keyword>
<proteinExistence type="inferred from homology"/>
<keyword evidence="10" id="KW-0325">Glycoprotein</keyword>
<organism evidence="16 17">
    <name type="scientific">Chiloscyllium punctatum</name>
    <name type="common">Brownbanded bambooshark</name>
    <name type="synonym">Hemiscyllium punctatum</name>
    <dbReference type="NCBI Taxonomy" id="137246"/>
    <lineage>
        <taxon>Eukaryota</taxon>
        <taxon>Metazoa</taxon>
        <taxon>Chordata</taxon>
        <taxon>Craniata</taxon>
        <taxon>Vertebrata</taxon>
        <taxon>Chondrichthyes</taxon>
        <taxon>Elasmobranchii</taxon>
        <taxon>Galeomorphii</taxon>
        <taxon>Galeoidea</taxon>
        <taxon>Orectolobiformes</taxon>
        <taxon>Hemiscylliidae</taxon>
        <taxon>Chiloscyllium</taxon>
    </lineage>
</organism>
<dbReference type="InterPro" id="IPR017452">
    <property type="entry name" value="GPCR_Rhodpsn_7TM"/>
</dbReference>
<sequence length="433" mass="49027">MTESRRLGRRRVEGTVRLVQSCLTHYTHQKGERVGKLISCVSTGTAPDHGEKEPSRLRYSADSEDISFQQTASKMAEGTNPIPANYSWNMSCPLIDDFRNQVYSTVYSLVFVVGLSGNAFALFVLVKTFKQRTAFNVYMLNLAVSDMLCVCTLPLRVVYYAFKGRWIFGDFLCRISSYSLYVNLYCSIFFMTAMSFNRFLAIVFPVKNLKIVNVKKAKIVCAVIWIFVTVTSSPFLLSGSHKEGNKTKCFEPPAGKRKQGLKSLLIMNYISLVLGFILPFLIILVCYTFIVRALLKSTAAIHKKKASRQRAVHLIIIVLGAFLISFMPYHIQRTVHLHSLLQSNRNCDDIVYMQKSVVVTLCLAAANTCFDPLLYFFSGENFRRRLTSSFTRKSSVSSNQLSNKRKRSLMRVEQDKSDEDSFSPARANGSMSK</sequence>
<dbReference type="Gene3D" id="1.20.1070.10">
    <property type="entry name" value="Rhodopsin 7-helix transmembrane proteins"/>
    <property type="match status" value="1"/>
</dbReference>
<dbReference type="PRINTS" id="PR00237">
    <property type="entry name" value="GPCRRHODOPSN"/>
</dbReference>
<keyword evidence="11 12" id="KW-0807">Transducer</keyword>
<evidence type="ECO:0000256" key="2">
    <source>
        <dbReference type="ARBA" id="ARBA00014110"/>
    </source>
</evidence>
<dbReference type="FunFam" id="1.20.1070.10:FF:000017">
    <property type="entry name" value="lysophosphatidic acid receptor 4"/>
    <property type="match status" value="1"/>
</dbReference>
<dbReference type="PROSITE" id="PS50262">
    <property type="entry name" value="G_PROTEIN_RECEP_F1_2"/>
    <property type="match status" value="1"/>
</dbReference>
<comment type="subcellular location">
    <subcellularLocation>
        <location evidence="1">Cell membrane</location>
        <topology evidence="1">Multi-pass membrane protein</topology>
    </subcellularLocation>
</comment>
<keyword evidence="9 12" id="KW-0675">Receptor</keyword>
<keyword evidence="7 14" id="KW-0472">Membrane</keyword>
<evidence type="ECO:0000256" key="14">
    <source>
        <dbReference type="SAM" id="Phobius"/>
    </source>
</evidence>
<feature type="transmembrane region" description="Helical" evidence="14">
    <location>
        <begin position="106"/>
        <end position="126"/>
    </location>
</feature>
<evidence type="ECO:0000259" key="15">
    <source>
        <dbReference type="PROSITE" id="PS50262"/>
    </source>
</evidence>
<name>A0A401T1H1_CHIPU</name>
<dbReference type="EMBL" id="BEZZ01000838">
    <property type="protein sequence ID" value="GCC36480.1"/>
    <property type="molecule type" value="Genomic_DNA"/>
</dbReference>
<dbReference type="GO" id="GO:0005886">
    <property type="term" value="C:plasma membrane"/>
    <property type="evidence" value="ECO:0007669"/>
    <property type="project" value="UniProtKB-SubCell"/>
</dbReference>
<comment type="similarity">
    <text evidence="12">Belongs to the G-protein coupled receptor 1 family.</text>
</comment>
<dbReference type="OMA" id="TAFNVYM"/>
<evidence type="ECO:0000256" key="11">
    <source>
        <dbReference type="ARBA" id="ARBA00023224"/>
    </source>
</evidence>
<feature type="transmembrane region" description="Helical" evidence="14">
    <location>
        <begin position="138"/>
        <end position="162"/>
    </location>
</feature>
<feature type="domain" description="G-protein coupled receptors family 1 profile" evidence="15">
    <location>
        <begin position="117"/>
        <end position="375"/>
    </location>
</feature>
<evidence type="ECO:0000256" key="1">
    <source>
        <dbReference type="ARBA" id="ARBA00004651"/>
    </source>
</evidence>
<dbReference type="STRING" id="137246.A0A401T1H1"/>
<dbReference type="PANTHER" id="PTHR24231">
    <property type="entry name" value="PURINOCEPTOR-RELATED G-PROTEIN COUPLED RECEPTOR"/>
    <property type="match status" value="1"/>
</dbReference>
<evidence type="ECO:0000256" key="6">
    <source>
        <dbReference type="ARBA" id="ARBA00023040"/>
    </source>
</evidence>
<evidence type="ECO:0000256" key="8">
    <source>
        <dbReference type="ARBA" id="ARBA00023157"/>
    </source>
</evidence>
<keyword evidence="3" id="KW-1003">Cell membrane</keyword>
<evidence type="ECO:0000256" key="7">
    <source>
        <dbReference type="ARBA" id="ARBA00023136"/>
    </source>
</evidence>
<evidence type="ECO:0000256" key="5">
    <source>
        <dbReference type="ARBA" id="ARBA00022989"/>
    </source>
</evidence>
<keyword evidence="5 14" id="KW-1133">Transmembrane helix</keyword>
<dbReference type="PRINTS" id="PR01902">
    <property type="entry name" value="CYSLT1RECPTR"/>
</dbReference>